<evidence type="ECO:0000259" key="9">
    <source>
        <dbReference type="Pfam" id="PF08263"/>
    </source>
</evidence>
<dbReference type="AlphaFoldDB" id="A0A811S072"/>
<keyword evidence="6 8" id="KW-1133">Transmembrane helix</keyword>
<dbReference type="FunFam" id="3.80.10.10:FF:000129">
    <property type="entry name" value="Leucine-rich repeat receptor-like kinase"/>
    <property type="match status" value="1"/>
</dbReference>
<comment type="subcellular location">
    <subcellularLocation>
        <location evidence="1">Membrane</location>
        <topology evidence="1">Single-pass membrane protein</topology>
    </subcellularLocation>
</comment>
<evidence type="ECO:0000256" key="5">
    <source>
        <dbReference type="ARBA" id="ARBA00022737"/>
    </source>
</evidence>
<evidence type="ECO:0000256" key="4">
    <source>
        <dbReference type="ARBA" id="ARBA00022729"/>
    </source>
</evidence>
<evidence type="ECO:0000256" key="7">
    <source>
        <dbReference type="ARBA" id="ARBA00023136"/>
    </source>
</evidence>
<reference evidence="10" key="1">
    <citation type="submission" date="2020-10" db="EMBL/GenBank/DDBJ databases">
        <authorList>
            <person name="Han B."/>
            <person name="Lu T."/>
            <person name="Zhao Q."/>
            <person name="Huang X."/>
            <person name="Zhao Y."/>
        </authorList>
    </citation>
    <scope>NUCLEOTIDE SEQUENCE</scope>
</reference>
<dbReference type="EMBL" id="CAJGYO010000017">
    <property type="protein sequence ID" value="CAD6334484.1"/>
    <property type="molecule type" value="Genomic_DNA"/>
</dbReference>
<dbReference type="Pfam" id="PF08263">
    <property type="entry name" value="LRRNT_2"/>
    <property type="match status" value="1"/>
</dbReference>
<evidence type="ECO:0000256" key="3">
    <source>
        <dbReference type="ARBA" id="ARBA00022692"/>
    </source>
</evidence>
<name>A0A811S072_9POAL</name>
<accession>A0A811S072</accession>
<dbReference type="OrthoDB" id="690927at2759"/>
<keyword evidence="4" id="KW-0732">Signal</keyword>
<evidence type="ECO:0000256" key="2">
    <source>
        <dbReference type="ARBA" id="ARBA00022614"/>
    </source>
</evidence>
<keyword evidence="2" id="KW-0433">Leucine-rich repeat</keyword>
<dbReference type="SUPFAM" id="SSF52058">
    <property type="entry name" value="L domain-like"/>
    <property type="match status" value="1"/>
</dbReference>
<evidence type="ECO:0000313" key="10">
    <source>
        <dbReference type="EMBL" id="CAD6334484.1"/>
    </source>
</evidence>
<feature type="transmembrane region" description="Helical" evidence="8">
    <location>
        <begin position="150"/>
        <end position="168"/>
    </location>
</feature>
<dbReference type="InterPro" id="IPR013210">
    <property type="entry name" value="LRR_N_plant-typ"/>
</dbReference>
<feature type="domain" description="Leucine-rich repeat-containing N-terminal plant-type" evidence="9">
    <location>
        <begin position="37"/>
        <end position="75"/>
    </location>
</feature>
<dbReference type="GO" id="GO:0016020">
    <property type="term" value="C:membrane"/>
    <property type="evidence" value="ECO:0007669"/>
    <property type="project" value="UniProtKB-SubCell"/>
</dbReference>
<evidence type="ECO:0000256" key="8">
    <source>
        <dbReference type="SAM" id="Phobius"/>
    </source>
</evidence>
<proteinExistence type="predicted"/>
<protein>
    <recommendedName>
        <fullName evidence="9">Leucine-rich repeat-containing N-terminal plant-type domain-containing protein</fullName>
    </recommendedName>
</protein>
<gene>
    <name evidence="10" type="ORF">NCGR_LOCUS58582</name>
</gene>
<dbReference type="Proteomes" id="UP000604825">
    <property type="component" value="Unassembled WGS sequence"/>
</dbReference>
<keyword evidence="5" id="KW-0677">Repeat</keyword>
<dbReference type="PANTHER" id="PTHR47988">
    <property type="entry name" value="SOMATIC EMBRYOGENESIS RECEPTOR KINASE 1"/>
    <property type="match status" value="1"/>
</dbReference>
<dbReference type="InterPro" id="IPR032675">
    <property type="entry name" value="LRR_dom_sf"/>
</dbReference>
<keyword evidence="3 8" id="KW-0812">Transmembrane</keyword>
<dbReference type="Gene3D" id="3.80.10.10">
    <property type="entry name" value="Ribonuclease Inhibitor"/>
    <property type="match status" value="1"/>
</dbReference>
<organism evidence="10 11">
    <name type="scientific">Miscanthus lutarioriparius</name>
    <dbReference type="NCBI Taxonomy" id="422564"/>
    <lineage>
        <taxon>Eukaryota</taxon>
        <taxon>Viridiplantae</taxon>
        <taxon>Streptophyta</taxon>
        <taxon>Embryophyta</taxon>
        <taxon>Tracheophyta</taxon>
        <taxon>Spermatophyta</taxon>
        <taxon>Magnoliopsida</taxon>
        <taxon>Liliopsida</taxon>
        <taxon>Poales</taxon>
        <taxon>Poaceae</taxon>
        <taxon>PACMAD clade</taxon>
        <taxon>Panicoideae</taxon>
        <taxon>Andropogonodae</taxon>
        <taxon>Andropogoneae</taxon>
        <taxon>Saccharinae</taxon>
        <taxon>Miscanthus</taxon>
    </lineage>
</organism>
<evidence type="ECO:0000313" key="11">
    <source>
        <dbReference type="Proteomes" id="UP000604825"/>
    </source>
</evidence>
<dbReference type="InterPro" id="IPR001611">
    <property type="entry name" value="Leu-rich_rpt"/>
</dbReference>
<keyword evidence="11" id="KW-1185">Reference proteome</keyword>
<evidence type="ECO:0000256" key="6">
    <source>
        <dbReference type="ARBA" id="ARBA00022989"/>
    </source>
</evidence>
<evidence type="ECO:0000256" key="1">
    <source>
        <dbReference type="ARBA" id="ARBA00004167"/>
    </source>
</evidence>
<feature type="transmembrane region" description="Helical" evidence="8">
    <location>
        <begin position="12"/>
        <end position="32"/>
    </location>
</feature>
<sequence length="206" mass="22362">MGGRGAPEATRRVVAVVGVVVAAAAVLCPTAAGKLGKQAKVLVAIKAALHDPGNVLWDWHLKFGNDPCHWRMVTCQKGQILELLLSHNALSGPIPDTVGRMKLLEVLDLSNNYFSGTIPSTLGHLAKLHNLKLNNNSLSGPISESLATDAPMIFSLYFLLTTFFLSLLHCSLNEYVQFSLDVSFNSLSGHRPTFRTWNVLGFSSHE</sequence>
<comment type="caution">
    <text evidence="10">The sequence shown here is derived from an EMBL/GenBank/DDBJ whole genome shotgun (WGS) entry which is preliminary data.</text>
</comment>
<keyword evidence="7 8" id="KW-0472">Membrane</keyword>
<dbReference type="Pfam" id="PF13855">
    <property type="entry name" value="LRR_8"/>
    <property type="match status" value="1"/>
</dbReference>